<feature type="region of interest" description="Disordered" evidence="1">
    <location>
        <begin position="15"/>
        <end position="61"/>
    </location>
</feature>
<accession>A0ABV5G4H7</accession>
<organism evidence="2 3">
    <name type="scientific">Citricoccus parietis</name>
    <dbReference type="NCBI Taxonomy" id="592307"/>
    <lineage>
        <taxon>Bacteria</taxon>
        <taxon>Bacillati</taxon>
        <taxon>Actinomycetota</taxon>
        <taxon>Actinomycetes</taxon>
        <taxon>Micrococcales</taxon>
        <taxon>Micrococcaceae</taxon>
        <taxon>Citricoccus</taxon>
    </lineage>
</organism>
<reference evidence="2 3" key="1">
    <citation type="submission" date="2024-09" db="EMBL/GenBank/DDBJ databases">
        <authorList>
            <person name="Sun Q."/>
            <person name="Mori K."/>
        </authorList>
    </citation>
    <scope>NUCLEOTIDE SEQUENCE [LARGE SCALE GENOMIC DNA]</scope>
    <source>
        <strain evidence="2 3">CCM 7609</strain>
    </source>
</reference>
<evidence type="ECO:0000256" key="1">
    <source>
        <dbReference type="SAM" id="MobiDB-lite"/>
    </source>
</evidence>
<dbReference type="Proteomes" id="UP001589575">
    <property type="component" value="Unassembled WGS sequence"/>
</dbReference>
<comment type="caution">
    <text evidence="2">The sequence shown here is derived from an EMBL/GenBank/DDBJ whole genome shotgun (WGS) entry which is preliminary data.</text>
</comment>
<keyword evidence="3" id="KW-1185">Reference proteome</keyword>
<dbReference type="EMBL" id="JBHMFI010000001">
    <property type="protein sequence ID" value="MFB9073848.1"/>
    <property type="molecule type" value="Genomic_DNA"/>
</dbReference>
<feature type="compositionally biased region" description="Low complexity" evidence="1">
    <location>
        <begin position="19"/>
        <end position="30"/>
    </location>
</feature>
<protein>
    <submittedName>
        <fullName evidence="2">Uncharacterized protein</fullName>
    </submittedName>
</protein>
<evidence type="ECO:0000313" key="3">
    <source>
        <dbReference type="Proteomes" id="UP001589575"/>
    </source>
</evidence>
<gene>
    <name evidence="2" type="ORF">ACFFX0_22670</name>
</gene>
<sequence length="61" mass="6593">MSWVSAFRSRTNTCRIALTQSRSSSTHSETTPPPPVGRHRRVSSPYLRGRQPASAAGSPGL</sequence>
<proteinExistence type="predicted"/>
<evidence type="ECO:0000313" key="2">
    <source>
        <dbReference type="EMBL" id="MFB9073848.1"/>
    </source>
</evidence>
<name>A0ABV5G4H7_9MICC</name>